<dbReference type="KEGG" id="mfo:Metfor_0081"/>
<evidence type="ECO:0000313" key="2">
    <source>
        <dbReference type="EMBL" id="AGB01167.1"/>
    </source>
</evidence>
<dbReference type="InParanoid" id="L0H8X1"/>
<dbReference type="Gene3D" id="3.40.30.10">
    <property type="entry name" value="Glutaredoxin"/>
    <property type="match status" value="1"/>
</dbReference>
<dbReference type="eggNOG" id="arCOG02400">
    <property type="taxonomic scope" value="Archaea"/>
</dbReference>
<sequence length="134" mass="14986" precursor="true">MDKIIKIVIAVLAVVIIASAALLFSGMMSVPDSDSGIRATDTIYFFYGEECAHCHNVMPFVQDMSRKYPDANIRILEVWHNQTNHALYQKANIAAGVKYASVPQVIIGKIVLTGELEIPERFEGLIQEYLKKKT</sequence>
<dbReference type="EMBL" id="CP003167">
    <property type="protein sequence ID" value="AGB01167.1"/>
    <property type="molecule type" value="Genomic_DNA"/>
</dbReference>
<dbReference type="GeneID" id="14308754"/>
<dbReference type="RefSeq" id="WP_015284131.1">
    <property type="nucleotide sequence ID" value="NC_019943.1"/>
</dbReference>
<dbReference type="OrthoDB" id="35385at2157"/>
<evidence type="ECO:0008006" key="4">
    <source>
        <dbReference type="Google" id="ProtNLM"/>
    </source>
</evidence>
<keyword evidence="1" id="KW-0472">Membrane</keyword>
<keyword evidence="1" id="KW-0812">Transmembrane</keyword>
<dbReference type="AlphaFoldDB" id="L0H8X1"/>
<accession>L0H8X1</accession>
<name>L0H8X1_METFS</name>
<dbReference type="HOGENOM" id="CLU_1891425_0_0_2"/>
<gene>
    <name evidence="2" type="ordered locus">Metfor_0081</name>
</gene>
<reference evidence="3" key="1">
    <citation type="submission" date="2011-12" db="EMBL/GenBank/DDBJ databases">
        <title>Complete sequence of Methanoregula formicicum SMSP.</title>
        <authorList>
            <person name="Lucas S."/>
            <person name="Han J."/>
            <person name="Lapidus A."/>
            <person name="Cheng J.-F."/>
            <person name="Goodwin L."/>
            <person name="Pitluck S."/>
            <person name="Peters L."/>
            <person name="Ovchinnikova G."/>
            <person name="Teshima H."/>
            <person name="Detter J.C."/>
            <person name="Han C."/>
            <person name="Tapia R."/>
            <person name="Land M."/>
            <person name="Hauser L."/>
            <person name="Kyrpides N."/>
            <person name="Ivanova N."/>
            <person name="Pagani I."/>
            <person name="Imachi H."/>
            <person name="Tamaki H."/>
            <person name="Sekiguchi Y."/>
            <person name="Kamagata Y."/>
            <person name="Cadillo-Quiroz H."/>
            <person name="Zinder S."/>
            <person name="Liu W.-T."/>
            <person name="Woyke T."/>
        </authorList>
    </citation>
    <scope>NUCLEOTIDE SEQUENCE [LARGE SCALE GENOMIC DNA]</scope>
    <source>
        <strain evidence="3">DSM 22288 / NBRC 105244 / SMSP</strain>
    </source>
</reference>
<dbReference type="InterPro" id="IPR036249">
    <property type="entry name" value="Thioredoxin-like_sf"/>
</dbReference>
<dbReference type="STRING" id="593750.Metfor_0081"/>
<proteinExistence type="predicted"/>
<dbReference type="SUPFAM" id="SSF52833">
    <property type="entry name" value="Thioredoxin-like"/>
    <property type="match status" value="1"/>
</dbReference>
<protein>
    <recommendedName>
        <fullName evidence="4">Thioredoxin domain-containing protein</fullName>
    </recommendedName>
</protein>
<keyword evidence="3" id="KW-1185">Reference proteome</keyword>
<keyword evidence="1" id="KW-1133">Transmembrane helix</keyword>
<organism evidence="2 3">
    <name type="scientific">Methanoregula formicica (strain DSM 22288 / NBRC 105244 / SMSP)</name>
    <dbReference type="NCBI Taxonomy" id="593750"/>
    <lineage>
        <taxon>Archaea</taxon>
        <taxon>Methanobacteriati</taxon>
        <taxon>Methanobacteriota</taxon>
        <taxon>Stenosarchaea group</taxon>
        <taxon>Methanomicrobia</taxon>
        <taxon>Methanomicrobiales</taxon>
        <taxon>Methanoregulaceae</taxon>
        <taxon>Methanoregula</taxon>
    </lineage>
</organism>
<evidence type="ECO:0000313" key="3">
    <source>
        <dbReference type="Proteomes" id="UP000010824"/>
    </source>
</evidence>
<evidence type="ECO:0000256" key="1">
    <source>
        <dbReference type="SAM" id="Phobius"/>
    </source>
</evidence>
<reference evidence="2 3" key="2">
    <citation type="journal article" date="2014" name="Genome Announc.">
        <title>Complete Genome Sequence of Methanoregula formicica SMSPT, a Mesophilic Hydrogenotrophic Methanogen Isolated from a Methanogenic Upflow Anaerobic Sludge Blanket Reactor.</title>
        <authorList>
            <person name="Yamamoto K."/>
            <person name="Tamaki H."/>
            <person name="Cadillo-Quiroz H."/>
            <person name="Imachi H."/>
            <person name="Kyrpides N."/>
            <person name="Woyke T."/>
            <person name="Goodwin L."/>
            <person name="Zinder S.H."/>
            <person name="Kamagata Y."/>
            <person name="Liu W.T."/>
        </authorList>
    </citation>
    <scope>NUCLEOTIDE SEQUENCE [LARGE SCALE GENOMIC DNA]</scope>
    <source>
        <strain evidence="3">DSM 22288 / NBRC 105244 / SMSP</strain>
    </source>
</reference>
<dbReference type="Proteomes" id="UP000010824">
    <property type="component" value="Chromosome"/>
</dbReference>
<feature type="transmembrane region" description="Helical" evidence="1">
    <location>
        <begin position="7"/>
        <end position="28"/>
    </location>
</feature>